<gene>
    <name evidence="2" type="ORF">Taro_002143</name>
</gene>
<comment type="caution">
    <text evidence="2">The sequence shown here is derived from an EMBL/GenBank/DDBJ whole genome shotgun (WGS) entry which is preliminary data.</text>
</comment>
<proteinExistence type="predicted"/>
<reference evidence="2" key="1">
    <citation type="submission" date="2017-07" db="EMBL/GenBank/DDBJ databases">
        <title>Taro Niue Genome Assembly and Annotation.</title>
        <authorList>
            <person name="Atibalentja N."/>
            <person name="Keating K."/>
            <person name="Fields C.J."/>
        </authorList>
    </citation>
    <scope>NUCLEOTIDE SEQUENCE</scope>
    <source>
        <strain evidence="2">Niue_2</strain>
        <tissue evidence="2">Leaf</tissue>
    </source>
</reference>
<accession>A0A843TFN6</accession>
<evidence type="ECO:0000313" key="3">
    <source>
        <dbReference type="Proteomes" id="UP000652761"/>
    </source>
</evidence>
<dbReference type="AlphaFoldDB" id="A0A843TFN6"/>
<dbReference type="Proteomes" id="UP000652761">
    <property type="component" value="Unassembled WGS sequence"/>
</dbReference>
<name>A0A843TFN6_COLES</name>
<evidence type="ECO:0000313" key="2">
    <source>
        <dbReference type="EMBL" id="MQL69855.1"/>
    </source>
</evidence>
<protein>
    <submittedName>
        <fullName evidence="2">Uncharacterized protein</fullName>
    </submittedName>
</protein>
<feature type="region of interest" description="Disordered" evidence="1">
    <location>
        <begin position="31"/>
        <end position="93"/>
    </location>
</feature>
<evidence type="ECO:0000256" key="1">
    <source>
        <dbReference type="SAM" id="MobiDB-lite"/>
    </source>
</evidence>
<dbReference type="EMBL" id="NMUH01000049">
    <property type="protein sequence ID" value="MQL69855.1"/>
    <property type="molecule type" value="Genomic_DNA"/>
</dbReference>
<organism evidence="2 3">
    <name type="scientific">Colocasia esculenta</name>
    <name type="common">Wild taro</name>
    <name type="synonym">Arum esculentum</name>
    <dbReference type="NCBI Taxonomy" id="4460"/>
    <lineage>
        <taxon>Eukaryota</taxon>
        <taxon>Viridiplantae</taxon>
        <taxon>Streptophyta</taxon>
        <taxon>Embryophyta</taxon>
        <taxon>Tracheophyta</taxon>
        <taxon>Spermatophyta</taxon>
        <taxon>Magnoliopsida</taxon>
        <taxon>Liliopsida</taxon>
        <taxon>Araceae</taxon>
        <taxon>Aroideae</taxon>
        <taxon>Colocasieae</taxon>
        <taxon>Colocasia</taxon>
    </lineage>
</organism>
<keyword evidence="3" id="KW-1185">Reference proteome</keyword>
<sequence length="130" mass="14206">MLMTEVCSAHPPARPAHRVGLFADLMRSTTQDLKPSLCPTQDLPPYATQGHLTPKPSHTPHPRSLDLASNSSKLRRRPGSTLPQDRPRLYPSPSLAALTSQATARSFADGRVARFLKTGQGKLQGMKKRS</sequence>